<keyword evidence="11" id="KW-1185">Reference proteome</keyword>
<keyword evidence="2 7" id="KW-0812">Transmembrane</keyword>
<evidence type="ECO:0000259" key="9">
    <source>
        <dbReference type="PROSITE" id="PS50929"/>
    </source>
</evidence>
<dbReference type="Gene3D" id="1.20.1560.10">
    <property type="entry name" value="ABC transporter type 1, transmembrane domain"/>
    <property type="match status" value="1"/>
</dbReference>
<dbReference type="OrthoDB" id="9780296at2"/>
<name>A0A2M9R8A3_9FLAO</name>
<comment type="caution">
    <text evidence="10">The sequence shown here is derived from an EMBL/GenBank/DDBJ whole genome shotgun (WGS) entry which is preliminary data.</text>
</comment>
<accession>A0A2M9R8A3</accession>
<dbReference type="InterPro" id="IPR003439">
    <property type="entry name" value="ABC_transporter-like_ATP-bd"/>
</dbReference>
<dbReference type="PROSITE" id="PS00211">
    <property type="entry name" value="ABC_TRANSPORTER_1"/>
    <property type="match status" value="1"/>
</dbReference>
<dbReference type="InterPro" id="IPR011527">
    <property type="entry name" value="ABC1_TM_dom"/>
</dbReference>
<dbReference type="CDD" id="cd03251">
    <property type="entry name" value="ABCC_MsbA"/>
    <property type="match status" value="1"/>
</dbReference>
<dbReference type="GO" id="GO:0015421">
    <property type="term" value="F:ABC-type oligopeptide transporter activity"/>
    <property type="evidence" value="ECO:0007669"/>
    <property type="project" value="TreeGrafter"/>
</dbReference>
<dbReference type="InterPro" id="IPR003593">
    <property type="entry name" value="AAA+_ATPase"/>
</dbReference>
<evidence type="ECO:0000256" key="6">
    <source>
        <dbReference type="ARBA" id="ARBA00023136"/>
    </source>
</evidence>
<dbReference type="GO" id="GO:0005886">
    <property type="term" value="C:plasma membrane"/>
    <property type="evidence" value="ECO:0007669"/>
    <property type="project" value="UniProtKB-SubCell"/>
</dbReference>
<dbReference type="AlphaFoldDB" id="A0A2M9R8A3"/>
<evidence type="ECO:0000259" key="8">
    <source>
        <dbReference type="PROSITE" id="PS50893"/>
    </source>
</evidence>
<dbReference type="InterPro" id="IPR017871">
    <property type="entry name" value="ABC_transporter-like_CS"/>
</dbReference>
<dbReference type="GO" id="GO:0016887">
    <property type="term" value="F:ATP hydrolysis activity"/>
    <property type="evidence" value="ECO:0007669"/>
    <property type="project" value="InterPro"/>
</dbReference>
<keyword evidence="5 7" id="KW-1133">Transmembrane helix</keyword>
<feature type="transmembrane region" description="Helical" evidence="7">
    <location>
        <begin position="21"/>
        <end position="48"/>
    </location>
</feature>
<protein>
    <submittedName>
        <fullName evidence="10">Antibiotic ABC transporter ATP-binding protein</fullName>
    </submittedName>
</protein>
<dbReference type="InterPro" id="IPR027417">
    <property type="entry name" value="P-loop_NTPase"/>
</dbReference>
<dbReference type="EMBL" id="NIPO01000001">
    <property type="protein sequence ID" value="PJR05091.1"/>
    <property type="molecule type" value="Genomic_DNA"/>
</dbReference>
<evidence type="ECO:0000313" key="10">
    <source>
        <dbReference type="EMBL" id="PJR05091.1"/>
    </source>
</evidence>
<dbReference type="SUPFAM" id="SSF52540">
    <property type="entry name" value="P-loop containing nucleoside triphosphate hydrolases"/>
    <property type="match status" value="1"/>
</dbReference>
<dbReference type="InterPro" id="IPR039421">
    <property type="entry name" value="Type_1_exporter"/>
</dbReference>
<dbReference type="FunFam" id="3.40.50.300:FF:000218">
    <property type="entry name" value="Multidrug ABC transporter ATP-binding protein"/>
    <property type="match status" value="1"/>
</dbReference>
<organism evidence="10 11">
    <name type="scientific">Avrilella dinanensis</name>
    <dbReference type="NCBI Taxonomy" id="2008672"/>
    <lineage>
        <taxon>Bacteria</taxon>
        <taxon>Pseudomonadati</taxon>
        <taxon>Bacteroidota</taxon>
        <taxon>Flavobacteriia</taxon>
        <taxon>Flavobacteriales</taxon>
        <taxon>Flavobacteriaceae</taxon>
        <taxon>Avrilella</taxon>
    </lineage>
</organism>
<dbReference type="SUPFAM" id="SSF90123">
    <property type="entry name" value="ABC transporter transmembrane region"/>
    <property type="match status" value="1"/>
</dbReference>
<proteinExistence type="predicted"/>
<dbReference type="PROSITE" id="PS50929">
    <property type="entry name" value="ABC_TM1F"/>
    <property type="match status" value="1"/>
</dbReference>
<evidence type="ECO:0000256" key="1">
    <source>
        <dbReference type="ARBA" id="ARBA00004651"/>
    </source>
</evidence>
<evidence type="ECO:0000256" key="5">
    <source>
        <dbReference type="ARBA" id="ARBA00022989"/>
    </source>
</evidence>
<feature type="domain" description="ABC transporter" evidence="8">
    <location>
        <begin position="371"/>
        <end position="604"/>
    </location>
</feature>
<dbReference type="InterPro" id="IPR036640">
    <property type="entry name" value="ABC1_TM_sf"/>
</dbReference>
<dbReference type="Pfam" id="PF00005">
    <property type="entry name" value="ABC_tran"/>
    <property type="match status" value="1"/>
</dbReference>
<gene>
    <name evidence="10" type="ORF">CDL10_05140</name>
</gene>
<dbReference type="Gene3D" id="3.40.50.300">
    <property type="entry name" value="P-loop containing nucleotide triphosphate hydrolases"/>
    <property type="match status" value="1"/>
</dbReference>
<evidence type="ECO:0000256" key="2">
    <source>
        <dbReference type="ARBA" id="ARBA00022692"/>
    </source>
</evidence>
<dbReference type="PANTHER" id="PTHR43394:SF1">
    <property type="entry name" value="ATP-BINDING CASSETTE SUB-FAMILY B MEMBER 10, MITOCHONDRIAL"/>
    <property type="match status" value="1"/>
</dbReference>
<dbReference type="SMART" id="SM00382">
    <property type="entry name" value="AAA"/>
    <property type="match status" value="1"/>
</dbReference>
<feature type="transmembrane region" description="Helical" evidence="7">
    <location>
        <begin position="86"/>
        <end position="104"/>
    </location>
</feature>
<comment type="subcellular location">
    <subcellularLocation>
        <location evidence="1">Cell membrane</location>
        <topology evidence="1">Multi-pass membrane protein</topology>
    </subcellularLocation>
</comment>
<dbReference type="CDD" id="cd18552">
    <property type="entry name" value="ABC_6TM_MsbA_like"/>
    <property type="match status" value="1"/>
</dbReference>
<evidence type="ECO:0000256" key="3">
    <source>
        <dbReference type="ARBA" id="ARBA00022741"/>
    </source>
</evidence>
<dbReference type="Pfam" id="PF00664">
    <property type="entry name" value="ABC_membrane"/>
    <property type="match status" value="1"/>
</dbReference>
<keyword evidence="6 7" id="KW-0472">Membrane</keyword>
<feature type="domain" description="ABC transmembrane type-1" evidence="9">
    <location>
        <begin position="23"/>
        <end position="337"/>
    </location>
</feature>
<dbReference type="PROSITE" id="PS50893">
    <property type="entry name" value="ABC_TRANSPORTER_2"/>
    <property type="match status" value="1"/>
</dbReference>
<keyword evidence="4 10" id="KW-0067">ATP-binding</keyword>
<evidence type="ECO:0000256" key="4">
    <source>
        <dbReference type="ARBA" id="ARBA00022840"/>
    </source>
</evidence>
<feature type="transmembrane region" description="Helical" evidence="7">
    <location>
        <begin position="180"/>
        <end position="209"/>
    </location>
</feature>
<dbReference type="Proteomes" id="UP000231960">
    <property type="component" value="Unassembled WGS sequence"/>
</dbReference>
<dbReference type="PANTHER" id="PTHR43394">
    <property type="entry name" value="ATP-DEPENDENT PERMEASE MDL1, MITOCHONDRIAL"/>
    <property type="match status" value="1"/>
</dbReference>
<evidence type="ECO:0000256" key="7">
    <source>
        <dbReference type="SAM" id="Phobius"/>
    </source>
</evidence>
<evidence type="ECO:0000313" key="11">
    <source>
        <dbReference type="Proteomes" id="UP000231960"/>
    </source>
</evidence>
<reference evidence="10 11" key="1">
    <citation type="submission" date="2017-06" db="EMBL/GenBank/DDBJ databases">
        <title>Description of Avrilella dinanensis gen. nov. sp. nov.</title>
        <authorList>
            <person name="Leyer C."/>
            <person name="Sassi M."/>
            <person name="Minet J."/>
            <person name="Kayal S."/>
            <person name="Cattoir V."/>
        </authorList>
    </citation>
    <scope>NUCLEOTIDE SEQUENCE [LARGE SCALE GENOMIC DNA]</scope>
    <source>
        <strain evidence="10 11">UR159</strain>
    </source>
</reference>
<sequence>MSQYFKKIFRFAKPYKKYMYLNIFFNVLYALFSALSFVALIPMLTVMFGDEEKIYEKPQYNGVFEIKDYLLDYMNYYITTTSDTSGTQYTLNVMIIGIISLFLLKNMFNYWAMYFITFLRNGILKDIRNALYKKSVELPLSYFSEKRKGDMISRMTSDVLEIQHSFLSILELIVREPLTILFTIIVMFSISYELTLFVFVFIPISGFIISKVGKSLKKNSDKAAREQGFFLSIIDETLGGLKVIKGFNAEKNFEKRFQDSTQRFFKLNNRILNRQNLSSPLSEFLGIVTIAVLLIYGGKLVFDGKLLAGAFIAYIGMAYNILTPAKAISKASYSVKKGDAAAERVLEVLETENPITSKQDAIGKTDFTHSISVENITFSYENEPVLKDFSLEVPKGKTVALVGQSGSGKSTIANLLTRFYDVQNGSIKIDGIDVKDFNLQSLRGLMGLVTQDSILFNDTIKNNLLLGKENATDDEIIDALKVANAYEFVKDLPNGIETNIGDSGNKLSGGQKQRLSIARAVLKNPPIMILDEATSALDTESERLVQQALENMMQNRTSVVIAHRLSTIQKADTIVVMQKGEIIEQGTHDELIAKNGMYSKLVAMQSFE</sequence>
<dbReference type="GO" id="GO:0005524">
    <property type="term" value="F:ATP binding"/>
    <property type="evidence" value="ECO:0007669"/>
    <property type="project" value="UniProtKB-KW"/>
</dbReference>
<keyword evidence="3" id="KW-0547">Nucleotide-binding</keyword>